<dbReference type="Proteomes" id="UP000294689">
    <property type="component" value="Unassembled WGS sequence"/>
</dbReference>
<dbReference type="NCBIfam" id="TIGR01354">
    <property type="entry name" value="cyt_deam_tetra"/>
    <property type="match status" value="1"/>
</dbReference>
<feature type="binding site" evidence="14">
    <location>
        <position position="73"/>
    </location>
    <ligand>
        <name>Zn(2+)</name>
        <dbReference type="ChEBI" id="CHEBI:29105"/>
        <note>catalytic</note>
    </ligand>
</feature>
<evidence type="ECO:0000256" key="2">
    <source>
        <dbReference type="ARBA" id="ARBA00003949"/>
    </source>
</evidence>
<evidence type="ECO:0000256" key="7">
    <source>
        <dbReference type="ARBA" id="ARBA00022801"/>
    </source>
</evidence>
<dbReference type="Pfam" id="PF00383">
    <property type="entry name" value="dCMP_cyt_deam_1"/>
    <property type="match status" value="1"/>
</dbReference>
<evidence type="ECO:0000256" key="8">
    <source>
        <dbReference type="ARBA" id="ARBA00022833"/>
    </source>
</evidence>
<sequence length="160" mass="17610">MKEIKIESLLTVYDNLEELPNDVIALMKKAMEARDKSYSPYSNFSVGAAILLENNKIVTGSNQENASYPSGLCAERTAIFYAGAQYPGVTMLRMAIIAGSRNKTTDAPIPPCGACRQSIAEYEVKQDHPIELFFMGEKGKVVKSHSLANLLPLVFDKSFL</sequence>
<dbReference type="GO" id="GO:0004126">
    <property type="term" value="F:cytidine deaminase activity"/>
    <property type="evidence" value="ECO:0007669"/>
    <property type="project" value="UniProtKB-UniRule"/>
</dbReference>
<evidence type="ECO:0000256" key="1">
    <source>
        <dbReference type="ARBA" id="ARBA00001947"/>
    </source>
</evidence>
<dbReference type="SUPFAM" id="SSF53927">
    <property type="entry name" value="Cytidine deaminase-like"/>
    <property type="match status" value="1"/>
</dbReference>
<comment type="similarity">
    <text evidence="3 15">Belongs to the cytidine and deoxycytidylate deaminase family.</text>
</comment>
<evidence type="ECO:0000256" key="4">
    <source>
        <dbReference type="ARBA" id="ARBA00012783"/>
    </source>
</evidence>
<evidence type="ECO:0000256" key="14">
    <source>
        <dbReference type="PIRSR" id="PIRSR606262-3"/>
    </source>
</evidence>
<feature type="binding site" evidence="14">
    <location>
        <position position="115"/>
    </location>
    <ligand>
        <name>Zn(2+)</name>
        <dbReference type="ChEBI" id="CHEBI:29105"/>
        <note>catalytic</note>
    </ligand>
</feature>
<dbReference type="GO" id="GO:0055086">
    <property type="term" value="P:nucleobase-containing small molecule metabolic process"/>
    <property type="evidence" value="ECO:0007669"/>
    <property type="project" value="UniProtKB-ARBA"/>
</dbReference>
<protein>
    <recommendedName>
        <fullName evidence="5 15">Cytidine deaminase</fullName>
        <ecNumber evidence="4 15">3.5.4.5</ecNumber>
    </recommendedName>
    <alternativeName>
        <fullName evidence="9 15">Cytidine aminohydrolase</fullName>
    </alternativeName>
</protein>
<evidence type="ECO:0000256" key="15">
    <source>
        <dbReference type="RuleBase" id="RU364006"/>
    </source>
</evidence>
<dbReference type="PANTHER" id="PTHR11644:SF2">
    <property type="entry name" value="CYTIDINE DEAMINASE"/>
    <property type="match status" value="1"/>
</dbReference>
<dbReference type="InterPro" id="IPR050202">
    <property type="entry name" value="Cyt/Deoxycyt_deaminase"/>
</dbReference>
<accession>A0A4R7PHJ8</accession>
<dbReference type="NCBIfam" id="NF004064">
    <property type="entry name" value="PRK05578.1"/>
    <property type="match status" value="1"/>
</dbReference>
<evidence type="ECO:0000256" key="12">
    <source>
        <dbReference type="PIRSR" id="PIRSR606262-1"/>
    </source>
</evidence>
<feature type="domain" description="CMP/dCMP-type deaminase" evidence="16">
    <location>
        <begin position="21"/>
        <end position="158"/>
    </location>
</feature>
<evidence type="ECO:0000256" key="6">
    <source>
        <dbReference type="ARBA" id="ARBA00022723"/>
    </source>
</evidence>
<name>A0A4R7PHJ8_9FLAO</name>
<dbReference type="PROSITE" id="PS00903">
    <property type="entry name" value="CYT_DCMP_DEAMINASES_1"/>
    <property type="match status" value="1"/>
</dbReference>
<evidence type="ECO:0000256" key="11">
    <source>
        <dbReference type="ARBA" id="ARBA00049558"/>
    </source>
</evidence>
<comment type="cofactor">
    <cofactor evidence="1 14 15">
        <name>Zn(2+)</name>
        <dbReference type="ChEBI" id="CHEBI:29105"/>
    </cofactor>
</comment>
<dbReference type="PROSITE" id="PS51747">
    <property type="entry name" value="CYT_DCMP_DEAMINASES_2"/>
    <property type="match status" value="1"/>
</dbReference>
<comment type="catalytic activity">
    <reaction evidence="11 15">
        <text>cytidine + H2O + H(+) = uridine + NH4(+)</text>
        <dbReference type="Rhea" id="RHEA:16069"/>
        <dbReference type="ChEBI" id="CHEBI:15377"/>
        <dbReference type="ChEBI" id="CHEBI:15378"/>
        <dbReference type="ChEBI" id="CHEBI:16704"/>
        <dbReference type="ChEBI" id="CHEBI:17562"/>
        <dbReference type="ChEBI" id="CHEBI:28938"/>
        <dbReference type="EC" id="3.5.4.5"/>
    </reaction>
</comment>
<dbReference type="InterPro" id="IPR006262">
    <property type="entry name" value="Cyt_deam_tetra"/>
</dbReference>
<gene>
    <name evidence="17" type="ORF">BXY82_3113</name>
</gene>
<dbReference type="PANTHER" id="PTHR11644">
    <property type="entry name" value="CYTIDINE DEAMINASE"/>
    <property type="match status" value="1"/>
</dbReference>
<feature type="binding site" evidence="14">
    <location>
        <position position="112"/>
    </location>
    <ligand>
        <name>Zn(2+)</name>
        <dbReference type="ChEBI" id="CHEBI:29105"/>
        <note>catalytic</note>
    </ligand>
</feature>
<evidence type="ECO:0000256" key="9">
    <source>
        <dbReference type="ARBA" id="ARBA00032005"/>
    </source>
</evidence>
<dbReference type="OrthoDB" id="9795347at2"/>
<keyword evidence="18" id="KW-1185">Reference proteome</keyword>
<evidence type="ECO:0000256" key="3">
    <source>
        <dbReference type="ARBA" id="ARBA00006576"/>
    </source>
</evidence>
<dbReference type="Gene3D" id="3.40.140.10">
    <property type="entry name" value="Cytidine Deaminase, domain 2"/>
    <property type="match status" value="1"/>
</dbReference>
<dbReference type="GO" id="GO:0008270">
    <property type="term" value="F:zinc ion binding"/>
    <property type="evidence" value="ECO:0007669"/>
    <property type="project" value="UniProtKB-UniRule"/>
</dbReference>
<organism evidence="17 18">
    <name type="scientific">Gelidibacter sediminis</name>
    <dbReference type="NCBI Taxonomy" id="1608710"/>
    <lineage>
        <taxon>Bacteria</taxon>
        <taxon>Pseudomonadati</taxon>
        <taxon>Bacteroidota</taxon>
        <taxon>Flavobacteriia</taxon>
        <taxon>Flavobacteriales</taxon>
        <taxon>Flavobacteriaceae</taxon>
        <taxon>Gelidibacter</taxon>
    </lineage>
</organism>
<dbReference type="GO" id="GO:0072527">
    <property type="term" value="P:pyrimidine-containing compound metabolic process"/>
    <property type="evidence" value="ECO:0007669"/>
    <property type="project" value="UniProtKB-ARBA"/>
</dbReference>
<evidence type="ECO:0000256" key="5">
    <source>
        <dbReference type="ARBA" id="ARBA00018266"/>
    </source>
</evidence>
<dbReference type="EMBL" id="SOBW01000011">
    <property type="protein sequence ID" value="TDU33815.1"/>
    <property type="molecule type" value="Genomic_DNA"/>
</dbReference>
<dbReference type="InterPro" id="IPR016192">
    <property type="entry name" value="APOBEC/CMP_deaminase_Zn-bd"/>
</dbReference>
<dbReference type="EC" id="3.5.4.5" evidence="4 15"/>
<dbReference type="AlphaFoldDB" id="A0A4R7PHJ8"/>
<comment type="function">
    <text evidence="2 15">This enzyme scavenges exogenous and endogenous cytidine and 2'-deoxycytidine for UMP synthesis.</text>
</comment>
<proteinExistence type="inferred from homology"/>
<dbReference type="InterPro" id="IPR016193">
    <property type="entry name" value="Cytidine_deaminase-like"/>
</dbReference>
<evidence type="ECO:0000259" key="16">
    <source>
        <dbReference type="PROSITE" id="PS51747"/>
    </source>
</evidence>
<feature type="binding site" evidence="13">
    <location>
        <begin position="62"/>
        <end position="68"/>
    </location>
    <ligand>
        <name>substrate</name>
    </ligand>
</feature>
<evidence type="ECO:0000313" key="17">
    <source>
        <dbReference type="EMBL" id="TDU33815.1"/>
    </source>
</evidence>
<comment type="catalytic activity">
    <reaction evidence="10 15">
        <text>2'-deoxycytidine + H2O + H(+) = 2'-deoxyuridine + NH4(+)</text>
        <dbReference type="Rhea" id="RHEA:13433"/>
        <dbReference type="ChEBI" id="CHEBI:15377"/>
        <dbReference type="ChEBI" id="CHEBI:15378"/>
        <dbReference type="ChEBI" id="CHEBI:15698"/>
        <dbReference type="ChEBI" id="CHEBI:16450"/>
        <dbReference type="ChEBI" id="CHEBI:28938"/>
        <dbReference type="EC" id="3.5.4.5"/>
    </reaction>
</comment>
<evidence type="ECO:0000256" key="13">
    <source>
        <dbReference type="PIRSR" id="PIRSR606262-2"/>
    </source>
</evidence>
<keyword evidence="6 14" id="KW-0479">Metal-binding</keyword>
<dbReference type="RefSeq" id="WP_133759079.1">
    <property type="nucleotide sequence ID" value="NZ_SOBW01000011.1"/>
</dbReference>
<dbReference type="GO" id="GO:0042802">
    <property type="term" value="F:identical protein binding"/>
    <property type="evidence" value="ECO:0007669"/>
    <property type="project" value="UniProtKB-ARBA"/>
</dbReference>
<dbReference type="GO" id="GO:0005829">
    <property type="term" value="C:cytosol"/>
    <property type="evidence" value="ECO:0007669"/>
    <property type="project" value="TreeGrafter"/>
</dbReference>
<keyword evidence="8 14" id="KW-0862">Zinc</keyword>
<evidence type="ECO:0000313" key="18">
    <source>
        <dbReference type="Proteomes" id="UP000294689"/>
    </source>
</evidence>
<dbReference type="CDD" id="cd01283">
    <property type="entry name" value="cytidine_deaminase"/>
    <property type="match status" value="1"/>
</dbReference>
<keyword evidence="7 15" id="KW-0378">Hydrolase</keyword>
<dbReference type="InterPro" id="IPR002125">
    <property type="entry name" value="CMP_dCMP_dom"/>
</dbReference>
<evidence type="ECO:0000256" key="10">
    <source>
        <dbReference type="ARBA" id="ARBA00049252"/>
    </source>
</evidence>
<comment type="caution">
    <text evidence="17">The sequence shown here is derived from an EMBL/GenBank/DDBJ whole genome shotgun (WGS) entry which is preliminary data.</text>
</comment>
<reference evidence="17 18" key="1">
    <citation type="submission" date="2019-03" db="EMBL/GenBank/DDBJ databases">
        <title>Genomic Encyclopedia of Archaeal and Bacterial Type Strains, Phase II (KMG-II): from individual species to whole genera.</title>
        <authorList>
            <person name="Goeker M."/>
        </authorList>
    </citation>
    <scope>NUCLEOTIDE SEQUENCE [LARGE SCALE GENOMIC DNA]</scope>
    <source>
        <strain evidence="17 18">DSM 28135</strain>
    </source>
</reference>
<feature type="active site" description="Proton donor" evidence="12">
    <location>
        <position position="75"/>
    </location>
</feature>